<keyword evidence="3" id="KW-0804">Transcription</keyword>
<keyword evidence="2" id="KW-0238">DNA-binding</keyword>
<dbReference type="PROSITE" id="PS50977">
    <property type="entry name" value="HTH_TETR_2"/>
    <property type="match status" value="1"/>
</dbReference>
<dbReference type="Pfam" id="PF00440">
    <property type="entry name" value="TetR_N"/>
    <property type="match status" value="1"/>
</dbReference>
<evidence type="ECO:0000313" key="5">
    <source>
        <dbReference type="EMBL" id="CUR55790.1"/>
    </source>
</evidence>
<dbReference type="InterPro" id="IPR041347">
    <property type="entry name" value="MftR_C"/>
</dbReference>
<dbReference type="AlphaFoldDB" id="A0A2P2C1A5"/>
<protein>
    <submittedName>
        <fullName evidence="5">Putative Transcriptional regulator</fullName>
    </submittedName>
</protein>
<organism evidence="5">
    <name type="scientific">metagenome</name>
    <dbReference type="NCBI Taxonomy" id="256318"/>
    <lineage>
        <taxon>unclassified sequences</taxon>
        <taxon>metagenomes</taxon>
    </lineage>
</organism>
<keyword evidence="1" id="KW-0805">Transcription regulation</keyword>
<dbReference type="InterPro" id="IPR001647">
    <property type="entry name" value="HTH_TetR"/>
</dbReference>
<name>A0A2P2C1A5_9ZZZZ</name>
<accession>A0A2P2C1A5</accession>
<dbReference type="GO" id="GO:0003700">
    <property type="term" value="F:DNA-binding transcription factor activity"/>
    <property type="evidence" value="ECO:0007669"/>
    <property type="project" value="TreeGrafter"/>
</dbReference>
<reference evidence="5" key="1">
    <citation type="submission" date="2015-08" db="EMBL/GenBank/DDBJ databases">
        <authorList>
            <person name="Babu N.S."/>
            <person name="Beckwith C.J."/>
            <person name="Beseler K.G."/>
            <person name="Brison A."/>
            <person name="Carone J.V."/>
            <person name="Caskin T.P."/>
            <person name="Diamond M."/>
            <person name="Durham M.E."/>
            <person name="Foxe J.M."/>
            <person name="Go M."/>
            <person name="Henderson B.A."/>
            <person name="Jones I.B."/>
            <person name="McGettigan J.A."/>
            <person name="Micheletti S.J."/>
            <person name="Nasrallah M.E."/>
            <person name="Ortiz D."/>
            <person name="Piller C.R."/>
            <person name="Privatt S.R."/>
            <person name="Schneider S.L."/>
            <person name="Sharp S."/>
            <person name="Smith T.C."/>
            <person name="Stanton J.D."/>
            <person name="Ullery H.E."/>
            <person name="Wilson R.J."/>
            <person name="Serrano M.G."/>
            <person name="Buck G."/>
            <person name="Lee V."/>
            <person name="Wang Y."/>
            <person name="Carvalho R."/>
            <person name="Voegtly L."/>
            <person name="Shi R."/>
            <person name="Duckworth R."/>
            <person name="Johnson A."/>
            <person name="Loviza R."/>
            <person name="Walstead R."/>
            <person name="Shah Z."/>
            <person name="Kiflezghi M."/>
            <person name="Wade K."/>
            <person name="Ball S.L."/>
            <person name="Bradley K.W."/>
            <person name="Asai D.J."/>
            <person name="Bowman C.A."/>
            <person name="Russell D.A."/>
            <person name="Pope W.H."/>
            <person name="Jacobs-Sera D."/>
            <person name="Hendrix R.W."/>
            <person name="Hatfull G.F."/>
        </authorList>
    </citation>
    <scope>NUCLEOTIDE SEQUENCE</scope>
</reference>
<feature type="domain" description="HTH tetR-type" evidence="4">
    <location>
        <begin position="13"/>
        <end position="73"/>
    </location>
</feature>
<dbReference type="InterPro" id="IPR050109">
    <property type="entry name" value="HTH-type_TetR-like_transc_reg"/>
</dbReference>
<dbReference type="Pfam" id="PF17754">
    <property type="entry name" value="TetR_C_14"/>
    <property type="match status" value="1"/>
</dbReference>
<dbReference type="Gene3D" id="1.10.10.60">
    <property type="entry name" value="Homeodomain-like"/>
    <property type="match status" value="1"/>
</dbReference>
<dbReference type="Gene3D" id="1.10.357.10">
    <property type="entry name" value="Tetracycline Repressor, domain 2"/>
    <property type="match status" value="1"/>
</dbReference>
<dbReference type="PRINTS" id="PR00455">
    <property type="entry name" value="HTHTETR"/>
</dbReference>
<proteinExistence type="predicted"/>
<dbReference type="InterPro" id="IPR009057">
    <property type="entry name" value="Homeodomain-like_sf"/>
</dbReference>
<evidence type="ECO:0000256" key="1">
    <source>
        <dbReference type="ARBA" id="ARBA00023015"/>
    </source>
</evidence>
<evidence type="ECO:0000256" key="2">
    <source>
        <dbReference type="ARBA" id="ARBA00023125"/>
    </source>
</evidence>
<dbReference type="GO" id="GO:0000976">
    <property type="term" value="F:transcription cis-regulatory region binding"/>
    <property type="evidence" value="ECO:0007669"/>
    <property type="project" value="TreeGrafter"/>
</dbReference>
<evidence type="ECO:0000259" key="4">
    <source>
        <dbReference type="PROSITE" id="PS50977"/>
    </source>
</evidence>
<dbReference type="SUPFAM" id="SSF46689">
    <property type="entry name" value="Homeodomain-like"/>
    <property type="match status" value="1"/>
</dbReference>
<dbReference type="PANTHER" id="PTHR30055:SF238">
    <property type="entry name" value="MYCOFACTOCIN BIOSYNTHESIS TRANSCRIPTIONAL REGULATOR MFTR-RELATED"/>
    <property type="match status" value="1"/>
</dbReference>
<gene>
    <name evidence="5" type="ORF">NOCA2300022</name>
</gene>
<evidence type="ECO:0000256" key="3">
    <source>
        <dbReference type="ARBA" id="ARBA00023163"/>
    </source>
</evidence>
<dbReference type="PANTHER" id="PTHR30055">
    <property type="entry name" value="HTH-TYPE TRANSCRIPTIONAL REGULATOR RUTR"/>
    <property type="match status" value="1"/>
</dbReference>
<dbReference type="EMBL" id="CZKA01000024">
    <property type="protein sequence ID" value="CUR55790.1"/>
    <property type="molecule type" value="Genomic_DNA"/>
</dbReference>
<sequence length="198" mass="21563">MSTRPSLREQTRRAVKDHVAQAAWGLFARQGFEATTVNQIAEAAGMSYRSFFRYFEGKDGLLLERLLESGGLVVQALEERPAGEAPWPALRAALDEVVCLQEKHPDRTREVLTMFREPAVSAILLERQRRWQAMLAPLVLRRLAHDAGDPVGLACASALAGCAVACLDAASEAWITQPGLDLRGVLTETMSAVAPLGP</sequence>